<protein>
    <submittedName>
        <fullName evidence="1">Uncharacterized protein</fullName>
    </submittedName>
</protein>
<organism evidence="1 2">
    <name type="scientific">Coniosporium uncinatum</name>
    <dbReference type="NCBI Taxonomy" id="93489"/>
    <lineage>
        <taxon>Eukaryota</taxon>
        <taxon>Fungi</taxon>
        <taxon>Dikarya</taxon>
        <taxon>Ascomycota</taxon>
        <taxon>Pezizomycotina</taxon>
        <taxon>Dothideomycetes</taxon>
        <taxon>Dothideomycetes incertae sedis</taxon>
        <taxon>Coniosporium</taxon>
    </lineage>
</organism>
<gene>
    <name evidence="1" type="ORF">LTS18_004863</name>
</gene>
<reference evidence="1" key="1">
    <citation type="submission" date="2024-09" db="EMBL/GenBank/DDBJ databases">
        <title>Black Yeasts Isolated from many extreme environments.</title>
        <authorList>
            <person name="Coleine C."/>
            <person name="Stajich J.E."/>
            <person name="Selbmann L."/>
        </authorList>
    </citation>
    <scope>NUCLEOTIDE SEQUENCE</scope>
    <source>
        <strain evidence="1">CCFEE 5737</strain>
    </source>
</reference>
<comment type="caution">
    <text evidence="1">The sequence shown here is derived from an EMBL/GenBank/DDBJ whole genome shotgun (WGS) entry which is preliminary data.</text>
</comment>
<evidence type="ECO:0000313" key="1">
    <source>
        <dbReference type="EMBL" id="KAK3062076.1"/>
    </source>
</evidence>
<name>A0ACC3D5C8_9PEZI</name>
<dbReference type="EMBL" id="JAWDJW010007481">
    <property type="protein sequence ID" value="KAK3062076.1"/>
    <property type="molecule type" value="Genomic_DNA"/>
</dbReference>
<accession>A0ACC3D5C8</accession>
<dbReference type="Proteomes" id="UP001186974">
    <property type="component" value="Unassembled WGS sequence"/>
</dbReference>
<proteinExistence type="predicted"/>
<keyword evidence="2" id="KW-1185">Reference proteome</keyword>
<sequence>MASQRFSSPSSHLLLFLQLFFARILLSQETESGPLAPISIASQLAYSTARPCAAGCLIYNGIFVCGVHGGYHDLPVELGCGCNAMNACLCSSDFASSATSYMSSCISEACGRSVDDWQGEVTSMLGLYEGYCATANAAVEASTTAVPASKSTTAMLQSDVATSLRASPSSAPTSPARAATASSSTIPTSTAGNKDAANDGDGLSRSDVVALAASLGVGIPSLLVAFATLWVMLKKRKERHSAALLGPKPAWSSEHEMLEQSSQHRRYE</sequence>
<evidence type="ECO:0000313" key="2">
    <source>
        <dbReference type="Proteomes" id="UP001186974"/>
    </source>
</evidence>